<sequence length="451" mass="49615">MSSLSGADCDAQHNISDDGYAEQSPNSVTGPSIPTLLNPTPNPVANQSPHSYPWHGRAARRPRLRLKVDDHTLWHRRNLDISLGPSFGCNHMDYHRSVPQYPSDHGMPDRYVNSIYHDAVALTVPFTQSDPPNEGSATTFEENGISFNSNYLISQPSPPGYILNQLHHSGSAACTDFPHSDPPNEGTESTPAEDKISFNSNYGISRPSFSGYIPNGLDNTESGPDIAFPHSDPPNDGTASFDYCAPVRHDSFHTGRITHRQGQHVSLRPAPYPDDRVGAETSTVPRIQSSQNGKMTRQSPQTWGTIASPYVPSIARDRGSGLPHDPSQAELELFGRVHSRYPTIMDMSRLPQFMPQRTPKRPTGACAFCRLRKVGCVRPDPEAPDQRCSVPTAKENASPPNVVDHSPVAPEGRNTMLLRHDDYLVMFMSCSDMTSRIFPGIEMLVSSGRII</sequence>
<dbReference type="GO" id="GO:0000981">
    <property type="term" value="F:DNA-binding transcription factor activity, RNA polymerase II-specific"/>
    <property type="evidence" value="ECO:0007669"/>
    <property type="project" value="InterPro"/>
</dbReference>
<feature type="compositionally biased region" description="Polar residues" evidence="1">
    <location>
        <begin position="287"/>
        <end position="305"/>
    </location>
</feature>
<dbReference type="GO" id="GO:0008270">
    <property type="term" value="F:zinc ion binding"/>
    <property type="evidence" value="ECO:0007669"/>
    <property type="project" value="InterPro"/>
</dbReference>
<evidence type="ECO:0000313" key="3">
    <source>
        <dbReference type="Proteomes" id="UP001215280"/>
    </source>
</evidence>
<evidence type="ECO:0000313" key="2">
    <source>
        <dbReference type="EMBL" id="KAJ7739476.1"/>
    </source>
</evidence>
<dbReference type="Proteomes" id="UP001215280">
    <property type="component" value="Unassembled WGS sequence"/>
</dbReference>
<feature type="region of interest" description="Disordered" evidence="1">
    <location>
        <begin position="1"/>
        <end position="56"/>
    </location>
</feature>
<comment type="caution">
    <text evidence="2">The sequence shown here is derived from an EMBL/GenBank/DDBJ whole genome shotgun (WGS) entry which is preliminary data.</text>
</comment>
<gene>
    <name evidence="2" type="ORF">DFH07DRAFT_983697</name>
</gene>
<dbReference type="CDD" id="cd00067">
    <property type="entry name" value="GAL4"/>
    <property type="match status" value="1"/>
</dbReference>
<proteinExistence type="predicted"/>
<dbReference type="InterPro" id="IPR001138">
    <property type="entry name" value="Zn2Cys6_DnaBD"/>
</dbReference>
<keyword evidence="3" id="KW-1185">Reference proteome</keyword>
<protein>
    <submittedName>
        <fullName evidence="2">Uncharacterized protein</fullName>
    </submittedName>
</protein>
<evidence type="ECO:0000256" key="1">
    <source>
        <dbReference type="SAM" id="MobiDB-lite"/>
    </source>
</evidence>
<dbReference type="AlphaFoldDB" id="A0AAD7MZX4"/>
<feature type="compositionally biased region" description="Polar residues" evidence="1">
    <location>
        <begin position="23"/>
        <end position="50"/>
    </location>
</feature>
<organism evidence="2 3">
    <name type="scientific">Mycena maculata</name>
    <dbReference type="NCBI Taxonomy" id="230809"/>
    <lineage>
        <taxon>Eukaryota</taxon>
        <taxon>Fungi</taxon>
        <taxon>Dikarya</taxon>
        <taxon>Basidiomycota</taxon>
        <taxon>Agaricomycotina</taxon>
        <taxon>Agaricomycetes</taxon>
        <taxon>Agaricomycetidae</taxon>
        <taxon>Agaricales</taxon>
        <taxon>Marasmiineae</taxon>
        <taxon>Mycenaceae</taxon>
        <taxon>Mycena</taxon>
    </lineage>
</organism>
<feature type="region of interest" description="Disordered" evidence="1">
    <location>
        <begin position="287"/>
        <end position="306"/>
    </location>
</feature>
<dbReference type="EMBL" id="JARJLG010000132">
    <property type="protein sequence ID" value="KAJ7739476.1"/>
    <property type="molecule type" value="Genomic_DNA"/>
</dbReference>
<feature type="region of interest" description="Disordered" evidence="1">
    <location>
        <begin position="380"/>
        <end position="410"/>
    </location>
</feature>
<accession>A0AAD7MZX4</accession>
<reference evidence="2" key="1">
    <citation type="submission" date="2023-03" db="EMBL/GenBank/DDBJ databases">
        <title>Massive genome expansion in bonnet fungi (Mycena s.s.) driven by repeated elements and novel gene families across ecological guilds.</title>
        <authorList>
            <consortium name="Lawrence Berkeley National Laboratory"/>
            <person name="Harder C.B."/>
            <person name="Miyauchi S."/>
            <person name="Viragh M."/>
            <person name="Kuo A."/>
            <person name="Thoen E."/>
            <person name="Andreopoulos B."/>
            <person name="Lu D."/>
            <person name="Skrede I."/>
            <person name="Drula E."/>
            <person name="Henrissat B."/>
            <person name="Morin E."/>
            <person name="Kohler A."/>
            <person name="Barry K."/>
            <person name="LaButti K."/>
            <person name="Morin E."/>
            <person name="Salamov A."/>
            <person name="Lipzen A."/>
            <person name="Mereny Z."/>
            <person name="Hegedus B."/>
            <person name="Baldrian P."/>
            <person name="Stursova M."/>
            <person name="Weitz H."/>
            <person name="Taylor A."/>
            <person name="Grigoriev I.V."/>
            <person name="Nagy L.G."/>
            <person name="Martin F."/>
            <person name="Kauserud H."/>
        </authorList>
    </citation>
    <scope>NUCLEOTIDE SEQUENCE</scope>
    <source>
        <strain evidence="2">CBHHK188m</strain>
    </source>
</reference>
<feature type="region of interest" description="Disordered" evidence="1">
    <location>
        <begin position="173"/>
        <end position="198"/>
    </location>
</feature>
<name>A0AAD7MZX4_9AGAR</name>